<keyword evidence="2" id="KW-1185">Reference proteome</keyword>
<evidence type="ECO:0000313" key="2">
    <source>
        <dbReference type="Proteomes" id="UP000821845"/>
    </source>
</evidence>
<reference evidence="1" key="1">
    <citation type="submission" date="2020-05" db="EMBL/GenBank/DDBJ databases">
        <title>Large-scale comparative analyses of tick genomes elucidate their genetic diversity and vector capacities.</title>
        <authorList>
            <person name="Jia N."/>
            <person name="Wang J."/>
            <person name="Shi W."/>
            <person name="Du L."/>
            <person name="Sun Y."/>
            <person name="Zhan W."/>
            <person name="Jiang J."/>
            <person name="Wang Q."/>
            <person name="Zhang B."/>
            <person name="Ji P."/>
            <person name="Sakyi L.B."/>
            <person name="Cui X."/>
            <person name="Yuan T."/>
            <person name="Jiang B."/>
            <person name="Yang W."/>
            <person name="Lam T.T.-Y."/>
            <person name="Chang Q."/>
            <person name="Ding S."/>
            <person name="Wang X."/>
            <person name="Zhu J."/>
            <person name="Ruan X."/>
            <person name="Zhao L."/>
            <person name="Wei J."/>
            <person name="Que T."/>
            <person name="Du C."/>
            <person name="Cheng J."/>
            <person name="Dai P."/>
            <person name="Han X."/>
            <person name="Huang E."/>
            <person name="Gao Y."/>
            <person name="Liu J."/>
            <person name="Shao H."/>
            <person name="Ye R."/>
            <person name="Li L."/>
            <person name="Wei W."/>
            <person name="Wang X."/>
            <person name="Wang C."/>
            <person name="Yang T."/>
            <person name="Huo Q."/>
            <person name="Li W."/>
            <person name="Guo W."/>
            <person name="Chen H."/>
            <person name="Zhou L."/>
            <person name="Ni X."/>
            <person name="Tian J."/>
            <person name="Zhou Y."/>
            <person name="Sheng Y."/>
            <person name="Liu T."/>
            <person name="Pan Y."/>
            <person name="Xia L."/>
            <person name="Li J."/>
            <person name="Zhao F."/>
            <person name="Cao W."/>
        </authorList>
    </citation>
    <scope>NUCLEOTIDE SEQUENCE</scope>
    <source>
        <strain evidence="1">Hyas-2018</strain>
    </source>
</reference>
<proteinExistence type="predicted"/>
<dbReference type="Proteomes" id="UP000821845">
    <property type="component" value="Chromosome 3"/>
</dbReference>
<dbReference type="EMBL" id="CM023483">
    <property type="protein sequence ID" value="KAH6936657.1"/>
    <property type="molecule type" value="Genomic_DNA"/>
</dbReference>
<protein>
    <submittedName>
        <fullName evidence="1">Uncharacterized protein</fullName>
    </submittedName>
</protein>
<gene>
    <name evidence="1" type="ORF">HPB50_020381</name>
</gene>
<accession>A0ACB7SRH1</accession>
<organism evidence="1 2">
    <name type="scientific">Hyalomma asiaticum</name>
    <name type="common">Tick</name>
    <dbReference type="NCBI Taxonomy" id="266040"/>
    <lineage>
        <taxon>Eukaryota</taxon>
        <taxon>Metazoa</taxon>
        <taxon>Ecdysozoa</taxon>
        <taxon>Arthropoda</taxon>
        <taxon>Chelicerata</taxon>
        <taxon>Arachnida</taxon>
        <taxon>Acari</taxon>
        <taxon>Parasitiformes</taxon>
        <taxon>Ixodida</taxon>
        <taxon>Ixodoidea</taxon>
        <taxon>Ixodidae</taxon>
        <taxon>Hyalomminae</taxon>
        <taxon>Hyalomma</taxon>
    </lineage>
</organism>
<evidence type="ECO:0000313" key="1">
    <source>
        <dbReference type="EMBL" id="KAH6936657.1"/>
    </source>
</evidence>
<comment type="caution">
    <text evidence="1">The sequence shown here is derived from an EMBL/GenBank/DDBJ whole genome shotgun (WGS) entry which is preliminary data.</text>
</comment>
<name>A0ACB7SRH1_HYAAI</name>
<sequence>MRSTERRPESSSVGKVPCPTCDRFRWQRHVKSDEDAGEAGTTQACRRTYSLNEHFATEPMPFPASSVQYLGVWHDPCRVEDWRTLDNSPPPYCRRFRRCQSRRSARFDPILFLLLSDCARNGTAVASTHWQGRFTAHLRGFATRDLRFPVNVYRNGYGMVAGCRRWRRRIAVATIKALTFAANGVPGPSQVVTPPFGSRGRRMQTRVASLV</sequence>